<organism evidence="1 2">
    <name type="scientific">Bifidobacterium asteroides</name>
    <dbReference type="NCBI Taxonomy" id="1684"/>
    <lineage>
        <taxon>Bacteria</taxon>
        <taxon>Bacillati</taxon>
        <taxon>Actinomycetota</taxon>
        <taxon>Actinomycetes</taxon>
        <taxon>Bifidobacteriales</taxon>
        <taxon>Bifidobacteriaceae</taxon>
        <taxon>Bifidobacterium</taxon>
    </lineage>
</organism>
<proteinExistence type="predicted"/>
<sequence>MRGQLAQDPPIIPVKTILRTDPILRIFLRAINIKPFLAWTNYPAMPTRVRSGRLTGLLPALWLVILRH</sequence>
<reference evidence="1 2" key="1">
    <citation type="submission" date="2017-10" db="EMBL/GenBank/DDBJ databases">
        <title>Bifidobacterium genomics.</title>
        <authorList>
            <person name="Lugli G.A."/>
            <person name="Milani C."/>
            <person name="Mancabelli L."/>
        </authorList>
    </citation>
    <scope>NUCLEOTIDE SEQUENCE [LARGE SCALE GENOMIC DNA]</scope>
    <source>
        <strain evidence="1 2">1460B</strain>
    </source>
</reference>
<dbReference type="EMBL" id="PCHJ01000016">
    <property type="protein sequence ID" value="PKV09012.1"/>
    <property type="molecule type" value="Genomic_DNA"/>
</dbReference>
<protein>
    <submittedName>
        <fullName evidence="1">Uncharacterized protein</fullName>
    </submittedName>
</protein>
<evidence type="ECO:0000313" key="1">
    <source>
        <dbReference type="EMBL" id="PKV09012.1"/>
    </source>
</evidence>
<evidence type="ECO:0000313" key="2">
    <source>
        <dbReference type="Proteomes" id="UP000233731"/>
    </source>
</evidence>
<name>A0A2N3R9H4_9BIFI</name>
<gene>
    <name evidence="1" type="ORF">CQR44_1328</name>
</gene>
<accession>A0A2N3R9H4</accession>
<dbReference type="AlphaFoldDB" id="A0A2N3R9H4"/>
<comment type="caution">
    <text evidence="1">The sequence shown here is derived from an EMBL/GenBank/DDBJ whole genome shotgun (WGS) entry which is preliminary data.</text>
</comment>
<dbReference type="Proteomes" id="UP000233731">
    <property type="component" value="Unassembled WGS sequence"/>
</dbReference>